<feature type="compositionally biased region" description="Low complexity" evidence="8">
    <location>
        <begin position="602"/>
        <end position="616"/>
    </location>
</feature>
<evidence type="ECO:0000256" key="8">
    <source>
        <dbReference type="SAM" id="MobiDB-lite"/>
    </source>
</evidence>
<evidence type="ECO:0000313" key="10">
    <source>
        <dbReference type="EMBL" id="ODV66124.1"/>
    </source>
</evidence>
<dbReference type="SUPFAM" id="SSF48371">
    <property type="entry name" value="ARM repeat"/>
    <property type="match status" value="1"/>
</dbReference>
<dbReference type="Proteomes" id="UP000095085">
    <property type="component" value="Unassembled WGS sequence"/>
</dbReference>
<feature type="compositionally biased region" description="Basic and acidic residues" evidence="8">
    <location>
        <begin position="1"/>
        <end position="31"/>
    </location>
</feature>
<dbReference type="AlphaFoldDB" id="A0A1E4RFT2"/>
<dbReference type="InterPro" id="IPR003890">
    <property type="entry name" value="MIF4G-like_typ-3"/>
</dbReference>
<dbReference type="Gene3D" id="1.20.970.30">
    <property type="entry name" value="eIF4G, eIF4E-binding domain"/>
    <property type="match status" value="1"/>
</dbReference>
<dbReference type="PANTHER" id="PTHR23253:SF9">
    <property type="entry name" value="EUKARYOTIC TRANSLATION INITIATION FACTOR 4 GAMMA 2"/>
    <property type="match status" value="1"/>
</dbReference>
<feature type="compositionally biased region" description="Basic and acidic residues" evidence="8">
    <location>
        <begin position="574"/>
        <end position="589"/>
    </location>
</feature>
<dbReference type="SMART" id="SM00543">
    <property type="entry name" value="MIF4G"/>
    <property type="match status" value="1"/>
</dbReference>
<evidence type="ECO:0000256" key="5">
    <source>
        <dbReference type="ARBA" id="ARBA00022553"/>
    </source>
</evidence>
<evidence type="ECO:0000256" key="4">
    <source>
        <dbReference type="ARBA" id="ARBA00022540"/>
    </source>
</evidence>
<feature type="non-terminal residue" evidence="10">
    <location>
        <position position="1"/>
    </location>
</feature>
<evidence type="ECO:0000256" key="7">
    <source>
        <dbReference type="ARBA" id="ARBA00022917"/>
    </source>
</evidence>
<dbReference type="OrthoDB" id="514777at2759"/>
<evidence type="ECO:0000256" key="3">
    <source>
        <dbReference type="ARBA" id="ARBA00022490"/>
    </source>
</evidence>
<feature type="region of interest" description="Disordered" evidence="8">
    <location>
        <begin position="126"/>
        <end position="260"/>
    </location>
</feature>
<dbReference type="STRING" id="984485.A0A1E4RFT2"/>
<evidence type="ECO:0000256" key="2">
    <source>
        <dbReference type="ARBA" id="ARBA00005775"/>
    </source>
</evidence>
<evidence type="ECO:0000259" key="9">
    <source>
        <dbReference type="SMART" id="SM00543"/>
    </source>
</evidence>
<keyword evidence="3" id="KW-0963">Cytoplasm</keyword>
<sequence>PKEESKEEPKEEVKDESKAESSQEPITKEPTEESTPVDSEVKDDSEPKDEAPEAKQFDLSQFFNKLNNVGTIENAFDFEYPYPYDAVSSRWKKGNKKYRYDPQFLLQFGEVISYPVDEAWKTKLESLGITTKKGPGSMGDRSQSMRGGPNKFNSGLPGRFNGPMTGGRNGQFGDGRQGSRSGSKRRGGSAPGGIPLNGPRDRSSRKGGQSKRGGRDNTRERGEDAEPPKPAEDVKPLEKSSNRWVPKSRAKKTEVKLAPDGSEIHDADEIEKKTKSLLNKLTLEMFEPITDEILKLTNQSKWEDDAKTVRQIISLTFAKACDEPYWSSMYAQLCAKMCTTLPSEIKDVNTVLKDGSPAQGGALARRLLLATCQVEYEKGWVDKLPTNEDGSPLEPEMMSDEYYAMAAAKRRGLGLVKFIGHLYILNMLNDQVILHCLRSQSQNVVDPSEESLENLAQLIKTVGPKFETNERNKAALNMVFENIKIILDNCKLSSRIKFMLMDLQDLRAAKWKSAKAESGPKTIQEIHNEAEIKKLEEEKASAERKRRNRDYYGGESRNNSTRGGSSWGAQTSVLRRENNRDRQPSKDAKGFTSVSRSQSNRPTPDSSFSPSTVSSPRDNSKRNDSTASRSNMFAALGGD</sequence>
<accession>A0A1E4RFT2</accession>
<proteinExistence type="inferred from homology"/>
<keyword evidence="11" id="KW-1185">Reference proteome</keyword>
<keyword evidence="5" id="KW-0597">Phosphoprotein</keyword>
<feature type="compositionally biased region" description="Gly residues" evidence="8">
    <location>
        <begin position="164"/>
        <end position="176"/>
    </location>
</feature>
<comment type="similarity">
    <text evidence="2">Belongs to the eukaryotic initiation factor 4G family.</text>
</comment>
<dbReference type="Gene3D" id="1.25.40.180">
    <property type="match status" value="1"/>
</dbReference>
<comment type="subcellular location">
    <subcellularLocation>
        <location evidence="1">Cytoplasm</location>
    </subcellularLocation>
</comment>
<evidence type="ECO:0000256" key="1">
    <source>
        <dbReference type="ARBA" id="ARBA00004496"/>
    </source>
</evidence>
<feature type="non-terminal residue" evidence="10">
    <location>
        <position position="639"/>
    </location>
</feature>
<evidence type="ECO:0000256" key="6">
    <source>
        <dbReference type="ARBA" id="ARBA00022884"/>
    </source>
</evidence>
<dbReference type="PANTHER" id="PTHR23253">
    <property type="entry name" value="EUKARYOTIC TRANSLATION INITIATION FACTOR 4 GAMMA"/>
    <property type="match status" value="1"/>
</dbReference>
<feature type="region of interest" description="Disordered" evidence="8">
    <location>
        <begin position="537"/>
        <end position="639"/>
    </location>
</feature>
<dbReference type="InterPro" id="IPR036211">
    <property type="entry name" value="eIF4G_eIF4E-bd_sf"/>
</dbReference>
<protein>
    <submittedName>
        <fullName evidence="10">ARM repeat-containing protein</fullName>
    </submittedName>
</protein>
<reference evidence="11" key="1">
    <citation type="submission" date="2016-05" db="EMBL/GenBank/DDBJ databases">
        <title>Comparative genomics of biotechnologically important yeasts.</title>
        <authorList>
            <consortium name="DOE Joint Genome Institute"/>
            <person name="Riley R."/>
            <person name="Haridas S."/>
            <person name="Wolfe K.H."/>
            <person name="Lopes M.R."/>
            <person name="Hittinger C.T."/>
            <person name="Goker M."/>
            <person name="Salamov A."/>
            <person name="Wisecaver J."/>
            <person name="Long T.M."/>
            <person name="Aerts A.L."/>
            <person name="Barry K."/>
            <person name="Choi C."/>
            <person name="Clum A."/>
            <person name="Coughlan A.Y."/>
            <person name="Deshpande S."/>
            <person name="Douglass A.P."/>
            <person name="Hanson S.J."/>
            <person name="Klenk H.-P."/>
            <person name="Labutti K."/>
            <person name="Lapidus A."/>
            <person name="Lindquist E."/>
            <person name="Lipzen A."/>
            <person name="Meier-Kolthoff J.P."/>
            <person name="Ohm R.A."/>
            <person name="Otillar R.P."/>
            <person name="Pangilinan J."/>
            <person name="Peng Y."/>
            <person name="Rokas A."/>
            <person name="Rosa C.A."/>
            <person name="Scheuner C."/>
            <person name="Sibirny A.A."/>
            <person name="Slot J.C."/>
            <person name="Stielow J.B."/>
            <person name="Sun H."/>
            <person name="Kurtzman C.P."/>
            <person name="Blackwell M."/>
            <person name="Grigoriev I.V."/>
            <person name="Jeffries T.W."/>
        </authorList>
    </citation>
    <scope>NUCLEOTIDE SEQUENCE [LARGE SCALE GENOMIC DNA]</scope>
    <source>
        <strain evidence="11">NRRL Y-1933</strain>
    </source>
</reference>
<dbReference type="Pfam" id="PF12152">
    <property type="entry name" value="eIF_4G1"/>
    <property type="match status" value="1"/>
</dbReference>
<keyword evidence="6" id="KW-0694">RNA-binding</keyword>
<dbReference type="InterPro" id="IPR016024">
    <property type="entry name" value="ARM-type_fold"/>
</dbReference>
<feature type="compositionally biased region" description="Basic and acidic residues" evidence="8">
    <location>
        <begin position="213"/>
        <end position="241"/>
    </location>
</feature>
<dbReference type="InterPro" id="IPR022745">
    <property type="entry name" value="eIF4G1_eIF4E-bd"/>
</dbReference>
<dbReference type="GO" id="GO:0010494">
    <property type="term" value="C:cytoplasmic stress granule"/>
    <property type="evidence" value="ECO:0007669"/>
    <property type="project" value="UniProtKB-ARBA"/>
</dbReference>
<dbReference type="RefSeq" id="XP_020075191.1">
    <property type="nucleotide sequence ID" value="XM_020223920.1"/>
</dbReference>
<gene>
    <name evidence="10" type="ORF">HYPBUDRAFT_94172</name>
</gene>
<evidence type="ECO:0000313" key="11">
    <source>
        <dbReference type="Proteomes" id="UP000095085"/>
    </source>
</evidence>
<name>A0A1E4RFT2_9ASCO</name>
<dbReference type="GO" id="GO:0003743">
    <property type="term" value="F:translation initiation factor activity"/>
    <property type="evidence" value="ECO:0007669"/>
    <property type="project" value="UniProtKB-KW"/>
</dbReference>
<feature type="compositionally biased region" description="Polar residues" evidence="8">
    <location>
        <begin position="556"/>
        <end position="573"/>
    </location>
</feature>
<dbReference type="Pfam" id="PF02854">
    <property type="entry name" value="MIF4G"/>
    <property type="match status" value="1"/>
</dbReference>
<feature type="compositionally biased region" description="Polar residues" evidence="8">
    <location>
        <begin position="592"/>
        <end position="601"/>
    </location>
</feature>
<dbReference type="GO" id="GO:0003729">
    <property type="term" value="F:mRNA binding"/>
    <property type="evidence" value="ECO:0007669"/>
    <property type="project" value="TreeGrafter"/>
</dbReference>
<feature type="compositionally biased region" description="Basic and acidic residues" evidence="8">
    <location>
        <begin position="251"/>
        <end position="260"/>
    </location>
</feature>
<feature type="domain" description="MIF4G" evidence="9">
    <location>
        <begin position="271"/>
        <end position="510"/>
    </location>
</feature>
<keyword evidence="7" id="KW-0648">Protein biosynthesis</keyword>
<dbReference type="FunFam" id="1.25.40.180:FF:000020">
    <property type="entry name" value="Eukaryotic translation initiation factor subunit"/>
    <property type="match status" value="1"/>
</dbReference>
<organism evidence="10 11">
    <name type="scientific">Hyphopichia burtonii NRRL Y-1933</name>
    <dbReference type="NCBI Taxonomy" id="984485"/>
    <lineage>
        <taxon>Eukaryota</taxon>
        <taxon>Fungi</taxon>
        <taxon>Dikarya</taxon>
        <taxon>Ascomycota</taxon>
        <taxon>Saccharomycotina</taxon>
        <taxon>Pichiomycetes</taxon>
        <taxon>Debaryomycetaceae</taxon>
        <taxon>Hyphopichia</taxon>
    </lineage>
</organism>
<dbReference type="SUPFAM" id="SSF101489">
    <property type="entry name" value="Eukaryotic initiation factor 4f subunit eIF4g, eIF4e-binding domain"/>
    <property type="match status" value="1"/>
</dbReference>
<feature type="compositionally biased region" description="Basic and acidic residues" evidence="8">
    <location>
        <begin position="39"/>
        <end position="56"/>
    </location>
</feature>
<dbReference type="GeneID" id="30998469"/>
<feature type="region of interest" description="Disordered" evidence="8">
    <location>
        <begin position="1"/>
        <end position="56"/>
    </location>
</feature>
<dbReference type="GO" id="GO:0016281">
    <property type="term" value="C:eukaryotic translation initiation factor 4F complex"/>
    <property type="evidence" value="ECO:0007669"/>
    <property type="project" value="TreeGrafter"/>
</dbReference>
<keyword evidence="4" id="KW-0396">Initiation factor</keyword>
<dbReference type="EMBL" id="KV454543">
    <property type="protein sequence ID" value="ODV66124.1"/>
    <property type="molecule type" value="Genomic_DNA"/>
</dbReference>